<dbReference type="InterPro" id="IPR029062">
    <property type="entry name" value="Class_I_gatase-like"/>
</dbReference>
<evidence type="ECO:0000256" key="6">
    <source>
        <dbReference type="ARBA" id="ARBA00022962"/>
    </source>
</evidence>
<comment type="domain">
    <text evidence="7">Comprises of two domains. The C-terminal domain contains the binding site for glutamine and catalyzes the hydrolysis of this substrate to glutamate and ammonia. The N-terminal domain is anticipated to bind ATP and cobyrinate and catalyzes the ultimate synthesis of the diamide product. The ammonia produced via the glutaminase domain is probably translocated to the adjacent domain via a molecular tunnel, where it reacts with an activated intermediate.</text>
</comment>
<comment type="cofactor">
    <cofactor evidence="1 7">
        <name>Mg(2+)</name>
        <dbReference type="ChEBI" id="CHEBI:18420"/>
    </cofactor>
</comment>
<gene>
    <name evidence="7" type="primary">cbiA</name>
    <name evidence="10" type="ORF">SAMN05421790_106137</name>
</gene>
<sequence>MNLNPPRIVIAGTGSGVGKTTITLGLLSALTRRGIRVQAFKAGPDYLDPGLHRLATGRPSRNLDTWMLGADGMREVFLKGAQGADLCLIEGVMGLFDGKDSRSNEGSTAEIAAELGAPVVLVLDAGAAARSVAAVVRGFQVFDPAVRIGGVILNRVGSEGHHRMLKAAIEGECNVPVLGALHEDASHQLPEGNLGLVPTVDPQGLLAWLERLADKVDETIDLNALLAWARETEDSVKLPDSVRFTHAPPPSSGPVIAVARDEAFHFYYPENLELLQSEGARLRFFSPLAGEELPEYAEGLYIGGGFPEEFAEVLAGQEEVKRSIRDRIEGGLPTYAEGGGFMYLCESLRDRDGRQHPMVGVIPARVEMGSRLSAFGYREVRGSTDTLLLREGETARGHEFHYSRLSESPEWQPAWRTEGLYGAGWEGFSVGRLLATYTHLHFLSHPDMARRWVDACRQYRWERNH</sequence>
<dbReference type="Pfam" id="PF07685">
    <property type="entry name" value="GATase_3"/>
    <property type="match status" value="1"/>
</dbReference>
<dbReference type="SUPFAM" id="SSF52540">
    <property type="entry name" value="P-loop containing nucleoside triphosphate hydrolases"/>
    <property type="match status" value="1"/>
</dbReference>
<comment type="miscellaneous">
    <text evidence="7">The a and c carboxylates of cobyrinate are activated for nucleophilic attack via formation of a phosphorylated intermediate by ATP. CbiA catalyzes first the amidation of the c-carboxylate, and then that of the a-carboxylate.</text>
</comment>
<evidence type="ECO:0000256" key="4">
    <source>
        <dbReference type="ARBA" id="ARBA00022840"/>
    </source>
</evidence>
<dbReference type="Proteomes" id="UP000186795">
    <property type="component" value="Unassembled WGS sequence"/>
</dbReference>
<keyword evidence="7" id="KW-0169">Cobalamin biosynthesis</keyword>
<evidence type="ECO:0000259" key="9">
    <source>
        <dbReference type="Pfam" id="PF07685"/>
    </source>
</evidence>
<dbReference type="GO" id="GO:0009236">
    <property type="term" value="P:cobalamin biosynthetic process"/>
    <property type="evidence" value="ECO:0007669"/>
    <property type="project" value="UniProtKB-UniRule"/>
</dbReference>
<dbReference type="CDD" id="cd05388">
    <property type="entry name" value="CobB_N"/>
    <property type="match status" value="1"/>
</dbReference>
<evidence type="ECO:0000256" key="3">
    <source>
        <dbReference type="ARBA" id="ARBA00022741"/>
    </source>
</evidence>
<dbReference type="Gene3D" id="3.40.50.300">
    <property type="entry name" value="P-loop containing nucleotide triphosphate hydrolases"/>
    <property type="match status" value="2"/>
</dbReference>
<dbReference type="CDD" id="cd03130">
    <property type="entry name" value="GATase1_CobB"/>
    <property type="match status" value="1"/>
</dbReference>
<protein>
    <recommendedName>
        <fullName evidence="7">Cobyrinate a,c-diamide synthase</fullName>
        <ecNumber evidence="7">6.3.5.11</ecNumber>
    </recommendedName>
    <alternativeName>
        <fullName evidence="7">Cobyrinic acid a,c-diamide synthetase</fullName>
    </alternativeName>
</protein>
<keyword evidence="3 7" id="KW-0547">Nucleotide-binding</keyword>
<dbReference type="PANTHER" id="PTHR43873:SF1">
    <property type="entry name" value="COBYRINATE A,C-DIAMIDE SYNTHASE"/>
    <property type="match status" value="1"/>
</dbReference>
<evidence type="ECO:0000256" key="5">
    <source>
        <dbReference type="ARBA" id="ARBA00022842"/>
    </source>
</evidence>
<comment type="caution">
    <text evidence="7">Lacks conserved residue(s) required for the propagation of feature annotation.</text>
</comment>
<organism evidence="10 11">
    <name type="scientific">Kroppenstedtia eburnea</name>
    <dbReference type="NCBI Taxonomy" id="714067"/>
    <lineage>
        <taxon>Bacteria</taxon>
        <taxon>Bacillati</taxon>
        <taxon>Bacillota</taxon>
        <taxon>Bacilli</taxon>
        <taxon>Bacillales</taxon>
        <taxon>Thermoactinomycetaceae</taxon>
        <taxon>Kroppenstedtia</taxon>
    </lineage>
</organism>
<comment type="similarity">
    <text evidence="7">Belongs to the CobB/CbiA family.</text>
</comment>
<dbReference type="Gene3D" id="3.40.50.880">
    <property type="match status" value="1"/>
</dbReference>
<reference evidence="11" key="1">
    <citation type="submission" date="2017-01" db="EMBL/GenBank/DDBJ databases">
        <authorList>
            <person name="Varghese N."/>
            <person name="Submissions S."/>
        </authorList>
    </citation>
    <scope>NUCLEOTIDE SEQUENCE [LARGE SCALE GENOMIC DNA]</scope>
    <source>
        <strain evidence="11">DSM 45196</strain>
    </source>
</reference>
<evidence type="ECO:0000259" key="8">
    <source>
        <dbReference type="Pfam" id="PF01656"/>
    </source>
</evidence>
<dbReference type="AlphaFoldDB" id="A0A1N7MJ72"/>
<evidence type="ECO:0000256" key="1">
    <source>
        <dbReference type="ARBA" id="ARBA00001946"/>
    </source>
</evidence>
<comment type="catalytic activity">
    <reaction evidence="7">
        <text>cob(II)yrinate + 2 L-glutamine + 2 ATP + 2 H2O = cob(II)yrinate a,c diamide + 2 L-glutamate + 2 ADP + 2 phosphate + 2 H(+)</text>
        <dbReference type="Rhea" id="RHEA:26289"/>
        <dbReference type="ChEBI" id="CHEBI:15377"/>
        <dbReference type="ChEBI" id="CHEBI:15378"/>
        <dbReference type="ChEBI" id="CHEBI:29985"/>
        <dbReference type="ChEBI" id="CHEBI:30616"/>
        <dbReference type="ChEBI" id="CHEBI:43474"/>
        <dbReference type="ChEBI" id="CHEBI:58359"/>
        <dbReference type="ChEBI" id="CHEBI:58537"/>
        <dbReference type="ChEBI" id="CHEBI:58894"/>
        <dbReference type="ChEBI" id="CHEBI:456216"/>
        <dbReference type="EC" id="6.3.5.11"/>
    </reaction>
</comment>
<dbReference type="UniPathway" id="UPA00148">
    <property type="reaction ID" value="UER00231"/>
</dbReference>
<keyword evidence="5 7" id="KW-0460">Magnesium</keyword>
<keyword evidence="2 7" id="KW-0436">Ligase</keyword>
<dbReference type="NCBIfam" id="TIGR00379">
    <property type="entry name" value="cobB"/>
    <property type="match status" value="1"/>
</dbReference>
<comment type="pathway">
    <text evidence="7">Cofactor biosynthesis; adenosylcobalamin biosynthesis; cob(II)yrinate a,c-diamide from sirohydrochlorin (anaerobic route): step 10/10.</text>
</comment>
<dbReference type="EMBL" id="FTOD01000006">
    <property type="protein sequence ID" value="SIS86195.1"/>
    <property type="molecule type" value="Genomic_DNA"/>
</dbReference>
<dbReference type="GO" id="GO:0005524">
    <property type="term" value="F:ATP binding"/>
    <property type="evidence" value="ECO:0007669"/>
    <property type="project" value="UniProtKB-UniRule"/>
</dbReference>
<dbReference type="Pfam" id="PF01656">
    <property type="entry name" value="CbiA"/>
    <property type="match status" value="1"/>
</dbReference>
<accession>A0A1N7MJ72</accession>
<name>A0A1N7MJ72_9BACL</name>
<evidence type="ECO:0000313" key="10">
    <source>
        <dbReference type="EMBL" id="SIS86195.1"/>
    </source>
</evidence>
<comment type="function">
    <text evidence="7">Catalyzes the ATP-dependent amidation of the two carboxylate groups at positions a and c of cobyrinate, using either L-glutamine or ammonia as the nitrogen source.</text>
</comment>
<dbReference type="HAMAP" id="MF_00027">
    <property type="entry name" value="CobB_CbiA"/>
    <property type="match status" value="1"/>
</dbReference>
<feature type="domain" description="CobB/CobQ-like glutamine amidotransferase" evidence="9">
    <location>
        <begin position="256"/>
        <end position="445"/>
    </location>
</feature>
<dbReference type="InterPro" id="IPR011698">
    <property type="entry name" value="GATase_3"/>
</dbReference>
<keyword evidence="6 7" id="KW-0315">Glutamine amidotransferase</keyword>
<dbReference type="PROSITE" id="PS51274">
    <property type="entry name" value="GATASE_COBBQ"/>
    <property type="match status" value="1"/>
</dbReference>
<dbReference type="InterPro" id="IPR004484">
    <property type="entry name" value="CbiA/CobB_synth"/>
</dbReference>
<evidence type="ECO:0000256" key="2">
    <source>
        <dbReference type="ARBA" id="ARBA00022598"/>
    </source>
</evidence>
<dbReference type="InterPro" id="IPR002586">
    <property type="entry name" value="CobQ/CobB/MinD/ParA_Nub-bd_dom"/>
</dbReference>
<feature type="site" description="Increases nucleophilicity of active site Cys" evidence="7">
    <location>
        <position position="439"/>
    </location>
</feature>
<evidence type="ECO:0000256" key="7">
    <source>
        <dbReference type="HAMAP-Rule" id="MF_00027"/>
    </source>
</evidence>
<dbReference type="NCBIfam" id="NF002204">
    <property type="entry name" value="PRK01077.1"/>
    <property type="match status" value="1"/>
</dbReference>
<proteinExistence type="inferred from homology"/>
<dbReference type="SUPFAM" id="SSF52317">
    <property type="entry name" value="Class I glutamine amidotransferase-like"/>
    <property type="match status" value="1"/>
</dbReference>
<keyword evidence="11" id="KW-1185">Reference proteome</keyword>
<dbReference type="GO" id="GO:0042242">
    <property type="term" value="F:cobyrinic acid a,c-diamide synthase activity"/>
    <property type="evidence" value="ECO:0007669"/>
    <property type="project" value="UniProtKB-UniRule"/>
</dbReference>
<dbReference type="PANTHER" id="PTHR43873">
    <property type="entry name" value="COBYRINATE A,C-DIAMIDE SYNTHASE"/>
    <property type="match status" value="1"/>
</dbReference>
<evidence type="ECO:0000313" key="11">
    <source>
        <dbReference type="Proteomes" id="UP000186795"/>
    </source>
</evidence>
<dbReference type="InterPro" id="IPR027417">
    <property type="entry name" value="P-loop_NTPase"/>
</dbReference>
<dbReference type="RefSeq" id="WP_076525093.1">
    <property type="nucleotide sequence ID" value="NZ_CP048103.1"/>
</dbReference>
<dbReference type="EC" id="6.3.5.11" evidence="7"/>
<feature type="domain" description="CobQ/CobB/MinD/ParA nucleotide binding" evidence="8">
    <location>
        <begin position="8"/>
        <end position="186"/>
    </location>
</feature>
<keyword evidence="4 7" id="KW-0067">ATP-binding</keyword>